<name>S8DM50_FOMSC</name>
<dbReference type="SUPFAM" id="SSF52540">
    <property type="entry name" value="P-loop containing nucleoside triphosphate hydrolases"/>
    <property type="match status" value="1"/>
</dbReference>
<dbReference type="AlphaFoldDB" id="S8DM50"/>
<dbReference type="HOGENOM" id="CLU_043173_1_0_1"/>
<evidence type="ECO:0000313" key="2">
    <source>
        <dbReference type="Proteomes" id="UP000015241"/>
    </source>
</evidence>
<sequence>MASTSNVGCISSQLCKIFGEPSISFGGKSVIFCGDFAQLPPPGRGHYSLYSENVSSITSAGMTAHHRESAIGKGLWHQFTTVVLLKRNMRQRGISVEDQQFRTALENMRYRACTDSDIQLLEQRIVGRSPSSPSLQKPQFRGVSIITALNVDRDAMNREGAVRFAAEHKQELVYFYSVDKWPETVESSSSLRSDQRVSSSGAYGNTSSCIPPVTQELLWNLPPHVTDNHAGVLPLCTGMPVLLKNNEATELCATNGAEGRVVAWNSHELRGRPVLDTLFVFLTSPARDIHIGSLPTNVVPISRRSVRVSLTAKSVGKDIKWDREQVSILLNFAMTDFGAQGRTRPYNPCHLTNCRTHQSIYTCLSRSSSLEGTLILGSLDRSKITGQQIGPLRREFHNINACAWRAQP</sequence>
<dbReference type="EMBL" id="KE504260">
    <property type="protein sequence ID" value="EPS93697.1"/>
    <property type="molecule type" value="Genomic_DNA"/>
</dbReference>
<evidence type="ECO:0008006" key="3">
    <source>
        <dbReference type="Google" id="ProtNLM"/>
    </source>
</evidence>
<keyword evidence="2" id="KW-1185">Reference proteome</keyword>
<dbReference type="eggNOG" id="KOG0987">
    <property type="taxonomic scope" value="Eukaryota"/>
</dbReference>
<reference evidence="1 2" key="1">
    <citation type="journal article" date="2012" name="Science">
        <title>The Paleozoic origin of enzymatic lignin decomposition reconstructed from 31 fungal genomes.</title>
        <authorList>
            <person name="Floudas D."/>
            <person name="Binder M."/>
            <person name="Riley R."/>
            <person name="Barry K."/>
            <person name="Blanchette R.A."/>
            <person name="Henrissat B."/>
            <person name="Martinez A.T."/>
            <person name="Otillar R."/>
            <person name="Spatafora J.W."/>
            <person name="Yadav J.S."/>
            <person name="Aerts A."/>
            <person name="Benoit I."/>
            <person name="Boyd A."/>
            <person name="Carlson A."/>
            <person name="Copeland A."/>
            <person name="Coutinho P.M."/>
            <person name="de Vries R.P."/>
            <person name="Ferreira P."/>
            <person name="Findley K."/>
            <person name="Foster B."/>
            <person name="Gaskell J."/>
            <person name="Glotzer D."/>
            <person name="Gorecki P."/>
            <person name="Heitman J."/>
            <person name="Hesse C."/>
            <person name="Hori C."/>
            <person name="Igarashi K."/>
            <person name="Jurgens J.A."/>
            <person name="Kallen N."/>
            <person name="Kersten P."/>
            <person name="Kohler A."/>
            <person name="Kuees U."/>
            <person name="Kumar T.K.A."/>
            <person name="Kuo A."/>
            <person name="LaButti K."/>
            <person name="Larrondo L.F."/>
            <person name="Lindquist E."/>
            <person name="Ling A."/>
            <person name="Lombard V."/>
            <person name="Lucas S."/>
            <person name="Lundell T."/>
            <person name="Martin R."/>
            <person name="McLaughlin D.J."/>
            <person name="Morgenstern I."/>
            <person name="Morin E."/>
            <person name="Murat C."/>
            <person name="Nagy L.G."/>
            <person name="Nolan M."/>
            <person name="Ohm R.A."/>
            <person name="Patyshakuliyeva A."/>
            <person name="Rokas A."/>
            <person name="Ruiz-Duenas F.J."/>
            <person name="Sabat G."/>
            <person name="Salamov A."/>
            <person name="Samejima M."/>
            <person name="Schmutz J."/>
            <person name="Slot J.C."/>
            <person name="St John F."/>
            <person name="Stenlid J."/>
            <person name="Sun H."/>
            <person name="Sun S."/>
            <person name="Syed K."/>
            <person name="Tsang A."/>
            <person name="Wiebenga A."/>
            <person name="Young D."/>
            <person name="Pisabarro A."/>
            <person name="Eastwood D.C."/>
            <person name="Martin F."/>
            <person name="Cullen D."/>
            <person name="Grigoriev I.V."/>
            <person name="Hibbett D.S."/>
        </authorList>
    </citation>
    <scope>NUCLEOTIDE SEQUENCE</scope>
    <source>
        <strain evidence="2">FP-58527</strain>
    </source>
</reference>
<dbReference type="STRING" id="743788.S8DM50"/>
<dbReference type="OrthoDB" id="2986975at2759"/>
<organism evidence="1 2">
    <name type="scientific">Fomitopsis schrenkii</name>
    <name type="common">Brown rot fungus</name>
    <dbReference type="NCBI Taxonomy" id="2126942"/>
    <lineage>
        <taxon>Eukaryota</taxon>
        <taxon>Fungi</taxon>
        <taxon>Dikarya</taxon>
        <taxon>Basidiomycota</taxon>
        <taxon>Agaricomycotina</taxon>
        <taxon>Agaricomycetes</taxon>
        <taxon>Polyporales</taxon>
        <taxon>Fomitopsis</taxon>
    </lineage>
</organism>
<dbReference type="InterPro" id="IPR027417">
    <property type="entry name" value="P-loop_NTPase"/>
</dbReference>
<dbReference type="Proteomes" id="UP000015241">
    <property type="component" value="Unassembled WGS sequence"/>
</dbReference>
<evidence type="ECO:0000313" key="1">
    <source>
        <dbReference type="EMBL" id="EPS93697.1"/>
    </source>
</evidence>
<dbReference type="InParanoid" id="S8DM50"/>
<accession>S8DM50</accession>
<proteinExistence type="predicted"/>
<gene>
    <name evidence="1" type="ORF">FOMPIDRAFT_1033593</name>
</gene>
<protein>
    <recommendedName>
        <fullName evidence="3">ATP-dependent DNA helicase</fullName>
    </recommendedName>
</protein>